<dbReference type="GO" id="GO:0005829">
    <property type="term" value="C:cytosol"/>
    <property type="evidence" value="ECO:0007669"/>
    <property type="project" value="TreeGrafter"/>
</dbReference>
<reference evidence="6 7" key="1">
    <citation type="submission" date="2019-12" db="EMBL/GenBank/DDBJ databases">
        <title>Genomic-based taxomic classification of the family Erythrobacteraceae.</title>
        <authorList>
            <person name="Xu L."/>
        </authorList>
    </citation>
    <scope>NUCLEOTIDE SEQUENCE [LARGE SCALE GENOMIC DNA]</scope>
    <source>
        <strain evidence="6 7">LMG 29519</strain>
    </source>
</reference>
<dbReference type="AlphaFoldDB" id="A0A6I4U6N8"/>
<dbReference type="InterPro" id="IPR036388">
    <property type="entry name" value="WH-like_DNA-bd_sf"/>
</dbReference>
<proteinExistence type="predicted"/>
<evidence type="ECO:0000256" key="1">
    <source>
        <dbReference type="ARBA" id="ARBA00023015"/>
    </source>
</evidence>
<dbReference type="PANTHER" id="PTHR24567">
    <property type="entry name" value="CRP FAMILY TRANSCRIPTIONAL REGULATORY PROTEIN"/>
    <property type="match status" value="1"/>
</dbReference>
<dbReference type="InterPro" id="IPR000595">
    <property type="entry name" value="cNMP-bd_dom"/>
</dbReference>
<dbReference type="PROSITE" id="PS50042">
    <property type="entry name" value="CNMP_BINDING_3"/>
    <property type="match status" value="1"/>
</dbReference>
<dbReference type="SMART" id="SM00419">
    <property type="entry name" value="HTH_CRP"/>
    <property type="match status" value="1"/>
</dbReference>
<keyword evidence="2" id="KW-0238">DNA-binding</keyword>
<dbReference type="GO" id="GO:0003677">
    <property type="term" value="F:DNA binding"/>
    <property type="evidence" value="ECO:0007669"/>
    <property type="project" value="UniProtKB-KW"/>
</dbReference>
<keyword evidence="1" id="KW-0805">Transcription regulation</keyword>
<dbReference type="PROSITE" id="PS51063">
    <property type="entry name" value="HTH_CRP_2"/>
    <property type="match status" value="1"/>
</dbReference>
<dbReference type="CDD" id="cd00038">
    <property type="entry name" value="CAP_ED"/>
    <property type="match status" value="1"/>
</dbReference>
<dbReference type="InterPro" id="IPR012318">
    <property type="entry name" value="HTH_CRP"/>
</dbReference>
<gene>
    <name evidence="6" type="ORF">GRI68_10065</name>
</gene>
<evidence type="ECO:0000313" key="6">
    <source>
        <dbReference type="EMBL" id="MXP10523.1"/>
    </source>
</evidence>
<dbReference type="InterPro" id="IPR018490">
    <property type="entry name" value="cNMP-bd_dom_sf"/>
</dbReference>
<organism evidence="6 7">
    <name type="scientific">Alteriqipengyuania halimionae</name>
    <dbReference type="NCBI Taxonomy" id="1926630"/>
    <lineage>
        <taxon>Bacteria</taxon>
        <taxon>Pseudomonadati</taxon>
        <taxon>Pseudomonadota</taxon>
        <taxon>Alphaproteobacteria</taxon>
        <taxon>Sphingomonadales</taxon>
        <taxon>Erythrobacteraceae</taxon>
        <taxon>Alteriqipengyuania</taxon>
    </lineage>
</organism>
<dbReference type="SUPFAM" id="SSF51206">
    <property type="entry name" value="cAMP-binding domain-like"/>
    <property type="match status" value="1"/>
</dbReference>
<evidence type="ECO:0000313" key="7">
    <source>
        <dbReference type="Proteomes" id="UP000429229"/>
    </source>
</evidence>
<accession>A0A6I4U6N8</accession>
<keyword evidence="3" id="KW-0804">Transcription</keyword>
<name>A0A6I4U6N8_9SPHN</name>
<dbReference type="Gene3D" id="1.10.10.10">
    <property type="entry name" value="Winged helix-like DNA-binding domain superfamily/Winged helix DNA-binding domain"/>
    <property type="match status" value="1"/>
</dbReference>
<evidence type="ECO:0000259" key="5">
    <source>
        <dbReference type="PROSITE" id="PS51063"/>
    </source>
</evidence>
<evidence type="ECO:0000259" key="4">
    <source>
        <dbReference type="PROSITE" id="PS50042"/>
    </source>
</evidence>
<protein>
    <submittedName>
        <fullName evidence="6">Cyclic nucleotide-binding domain-containing protein</fullName>
    </submittedName>
</protein>
<dbReference type="InterPro" id="IPR050397">
    <property type="entry name" value="Env_Response_Regulators"/>
</dbReference>
<dbReference type="Proteomes" id="UP000429229">
    <property type="component" value="Unassembled WGS sequence"/>
</dbReference>
<dbReference type="Gene3D" id="2.60.120.10">
    <property type="entry name" value="Jelly Rolls"/>
    <property type="match status" value="1"/>
</dbReference>
<dbReference type="InterPro" id="IPR036390">
    <property type="entry name" value="WH_DNA-bd_sf"/>
</dbReference>
<dbReference type="Pfam" id="PF00027">
    <property type="entry name" value="cNMP_binding"/>
    <property type="match status" value="1"/>
</dbReference>
<evidence type="ECO:0000256" key="3">
    <source>
        <dbReference type="ARBA" id="ARBA00023163"/>
    </source>
</evidence>
<dbReference type="Pfam" id="PF13545">
    <property type="entry name" value="HTH_Crp_2"/>
    <property type="match status" value="1"/>
</dbReference>
<comment type="caution">
    <text evidence="6">The sequence shown here is derived from an EMBL/GenBank/DDBJ whole genome shotgun (WGS) entry which is preliminary data.</text>
</comment>
<feature type="domain" description="HTH crp-type" evidence="5">
    <location>
        <begin position="171"/>
        <end position="248"/>
    </location>
</feature>
<dbReference type="PANTHER" id="PTHR24567:SF68">
    <property type="entry name" value="DNA-BINDING TRANSCRIPTIONAL DUAL REGULATOR CRP"/>
    <property type="match status" value="1"/>
</dbReference>
<dbReference type="InterPro" id="IPR014710">
    <property type="entry name" value="RmlC-like_jellyroll"/>
</dbReference>
<sequence length="267" mass="29653">MASVVAKQGEANSVHTIKSDRSRWVPCNACPLETCEGLRPHDPDRVAILQEFKEGELQLSRNAALLNQGAPSPHIYTVLDGVLLRQVKLEDGSRQIVNFMFPGDLVGLQAAIDQNMEHSVEALTDATLCVFQRDKFSDLIARQPHFAYDVIWLAAKEESALESHLVALGKRNAHERVAYLAVYLVQRGIQTGLAQDNGEARLSIPITQRQIADMLGLSLVHTNRTMQALRQSNLLHWDSDTIIIEDMDAACDYAKFDGLNGAPRPYL</sequence>
<feature type="domain" description="Cyclic nucleotide-binding" evidence="4">
    <location>
        <begin position="65"/>
        <end position="140"/>
    </location>
</feature>
<evidence type="ECO:0000256" key="2">
    <source>
        <dbReference type="ARBA" id="ARBA00023125"/>
    </source>
</evidence>
<dbReference type="EMBL" id="WTYR01000001">
    <property type="protein sequence ID" value="MXP10523.1"/>
    <property type="molecule type" value="Genomic_DNA"/>
</dbReference>
<dbReference type="GO" id="GO:0003700">
    <property type="term" value="F:DNA-binding transcription factor activity"/>
    <property type="evidence" value="ECO:0007669"/>
    <property type="project" value="TreeGrafter"/>
</dbReference>
<dbReference type="SUPFAM" id="SSF46785">
    <property type="entry name" value="Winged helix' DNA-binding domain"/>
    <property type="match status" value="1"/>
</dbReference>
<keyword evidence="7" id="KW-1185">Reference proteome</keyword>